<sequence length="329" mass="38353">MVLPDPTETDTFNRAEAAAVREFKRRFPEIFKRKYRHKYAANPKLYGKHNWDRVRIELHRSSGIVVEDLETDLLAIAGGVAPDVLYVNFRKSDNYIRNGFLYPLDKPKDRYLTAMSRQEKDFRINPKIWPVIRRKGPRGAEHVWAIPFGGAVGRVLMYRKDLFDELNVPYPTIEWTWQDLLAACRKLTDPKNGIYALRFYRGQHESWEWITFLWSAGGDVMVYDKQKDQWRCVFDSREAAVALDFYTQLCTEEWTDKEGKTRRGYAYKEAGSATKWERGQIAMSFEYMDEKLFSKLNPEVVGMVPVPLGPPDKNGSRIRAAELNSKMMG</sequence>
<proteinExistence type="predicted"/>
<organism evidence="1">
    <name type="scientific">marine sediment metagenome</name>
    <dbReference type="NCBI Taxonomy" id="412755"/>
    <lineage>
        <taxon>unclassified sequences</taxon>
        <taxon>metagenomes</taxon>
        <taxon>ecological metagenomes</taxon>
    </lineage>
</organism>
<dbReference type="Pfam" id="PF01547">
    <property type="entry name" value="SBP_bac_1"/>
    <property type="match status" value="1"/>
</dbReference>
<feature type="non-terminal residue" evidence="1">
    <location>
        <position position="329"/>
    </location>
</feature>
<evidence type="ECO:0000313" key="1">
    <source>
        <dbReference type="EMBL" id="GAF84588.1"/>
    </source>
</evidence>
<dbReference type="PANTHER" id="PTHR43649:SF12">
    <property type="entry name" value="DIACETYLCHITOBIOSE BINDING PROTEIN DASA"/>
    <property type="match status" value="1"/>
</dbReference>
<dbReference type="SUPFAM" id="SSF53850">
    <property type="entry name" value="Periplasmic binding protein-like II"/>
    <property type="match status" value="1"/>
</dbReference>
<dbReference type="EMBL" id="BARS01004901">
    <property type="protein sequence ID" value="GAF84588.1"/>
    <property type="molecule type" value="Genomic_DNA"/>
</dbReference>
<dbReference type="Gene3D" id="3.40.190.10">
    <property type="entry name" value="Periplasmic binding protein-like II"/>
    <property type="match status" value="1"/>
</dbReference>
<comment type="caution">
    <text evidence="1">The sequence shown here is derived from an EMBL/GenBank/DDBJ whole genome shotgun (WGS) entry which is preliminary data.</text>
</comment>
<dbReference type="AlphaFoldDB" id="X0STU5"/>
<dbReference type="InterPro" id="IPR006059">
    <property type="entry name" value="SBP"/>
</dbReference>
<name>X0STU5_9ZZZZ</name>
<dbReference type="PANTHER" id="PTHR43649">
    <property type="entry name" value="ARABINOSE-BINDING PROTEIN-RELATED"/>
    <property type="match status" value="1"/>
</dbReference>
<dbReference type="InterPro" id="IPR050490">
    <property type="entry name" value="Bact_solute-bd_prot1"/>
</dbReference>
<accession>X0STU5</accession>
<reference evidence="1" key="1">
    <citation type="journal article" date="2014" name="Front. Microbiol.">
        <title>High frequency of phylogenetically diverse reductive dehalogenase-homologous genes in deep subseafloor sedimentary metagenomes.</title>
        <authorList>
            <person name="Kawai M."/>
            <person name="Futagami T."/>
            <person name="Toyoda A."/>
            <person name="Takaki Y."/>
            <person name="Nishi S."/>
            <person name="Hori S."/>
            <person name="Arai W."/>
            <person name="Tsubouchi T."/>
            <person name="Morono Y."/>
            <person name="Uchiyama I."/>
            <person name="Ito T."/>
            <person name="Fujiyama A."/>
            <person name="Inagaki F."/>
            <person name="Takami H."/>
        </authorList>
    </citation>
    <scope>NUCLEOTIDE SEQUENCE</scope>
    <source>
        <strain evidence="1">Expedition CK06-06</strain>
    </source>
</reference>
<protein>
    <submittedName>
        <fullName evidence="1">Uncharacterized protein</fullName>
    </submittedName>
</protein>
<gene>
    <name evidence="1" type="ORF">S01H1_09589</name>
</gene>